<dbReference type="SUPFAM" id="SSF47384">
    <property type="entry name" value="Homodimeric domain of signal transducing histidine kinase"/>
    <property type="match status" value="1"/>
</dbReference>
<dbReference type="InterPro" id="IPR036890">
    <property type="entry name" value="HATPase_C_sf"/>
</dbReference>
<feature type="domain" description="Response regulatory" evidence="8">
    <location>
        <begin position="137"/>
        <end position="251"/>
    </location>
</feature>
<dbReference type="PROSITE" id="PS50110">
    <property type="entry name" value="RESPONSE_REGULATORY"/>
    <property type="match status" value="2"/>
</dbReference>
<dbReference type="SUPFAM" id="SSF55874">
    <property type="entry name" value="ATPase domain of HSP90 chaperone/DNA topoisomerase II/histidine kinase"/>
    <property type="match status" value="1"/>
</dbReference>
<dbReference type="Gene3D" id="3.40.50.2300">
    <property type="match status" value="2"/>
</dbReference>
<evidence type="ECO:0000313" key="9">
    <source>
        <dbReference type="EMBL" id="QII11807.1"/>
    </source>
</evidence>
<dbReference type="SMART" id="SM00388">
    <property type="entry name" value="HisKA"/>
    <property type="match status" value="1"/>
</dbReference>
<dbReference type="CDD" id="cd00075">
    <property type="entry name" value="HATPase"/>
    <property type="match status" value="1"/>
</dbReference>
<feature type="domain" description="Histidine kinase" evidence="7">
    <location>
        <begin position="421"/>
        <end position="635"/>
    </location>
</feature>
<keyword evidence="4 9" id="KW-0808">Transferase</keyword>
<evidence type="ECO:0000256" key="5">
    <source>
        <dbReference type="ARBA" id="ARBA00022777"/>
    </source>
</evidence>
<dbReference type="InterPro" id="IPR004358">
    <property type="entry name" value="Sig_transdc_His_kin-like_C"/>
</dbReference>
<dbReference type="Gene3D" id="1.10.287.130">
    <property type="match status" value="1"/>
</dbReference>
<proteinExistence type="predicted"/>
<dbReference type="Proteomes" id="UP000501926">
    <property type="component" value="Chromosome"/>
</dbReference>
<evidence type="ECO:0000313" key="10">
    <source>
        <dbReference type="Proteomes" id="UP000501926"/>
    </source>
</evidence>
<evidence type="ECO:0000256" key="6">
    <source>
        <dbReference type="PROSITE-ProRule" id="PRU00169"/>
    </source>
</evidence>
<dbReference type="PROSITE" id="PS50109">
    <property type="entry name" value="HIS_KIN"/>
    <property type="match status" value="1"/>
</dbReference>
<dbReference type="SMART" id="SM00448">
    <property type="entry name" value="REC"/>
    <property type="match status" value="2"/>
</dbReference>
<dbReference type="SUPFAM" id="SSF52172">
    <property type="entry name" value="CheY-like"/>
    <property type="match status" value="2"/>
</dbReference>
<dbReference type="PANTHER" id="PTHR43547:SF2">
    <property type="entry name" value="HYBRID SIGNAL TRANSDUCTION HISTIDINE KINASE C"/>
    <property type="match status" value="1"/>
</dbReference>
<evidence type="ECO:0000256" key="3">
    <source>
        <dbReference type="ARBA" id="ARBA00022553"/>
    </source>
</evidence>
<dbReference type="Pfam" id="PF00072">
    <property type="entry name" value="Response_reg"/>
    <property type="match status" value="2"/>
</dbReference>
<dbReference type="RefSeq" id="WP_164994957.1">
    <property type="nucleotide sequence ID" value="NZ_CP049055.1"/>
</dbReference>
<feature type="modified residue" description="4-aspartylphosphate" evidence="6">
    <location>
        <position position="54"/>
    </location>
</feature>
<dbReference type="InterPro" id="IPR036097">
    <property type="entry name" value="HisK_dim/P_sf"/>
</dbReference>
<evidence type="ECO:0000256" key="1">
    <source>
        <dbReference type="ARBA" id="ARBA00000085"/>
    </source>
</evidence>
<organism evidence="9 10">
    <name type="scientific">Kuenenia stuttgartiensis</name>
    <dbReference type="NCBI Taxonomy" id="174633"/>
    <lineage>
        <taxon>Bacteria</taxon>
        <taxon>Pseudomonadati</taxon>
        <taxon>Planctomycetota</taxon>
        <taxon>Candidatus Brocadiia</taxon>
        <taxon>Candidatus Brocadiales</taxon>
        <taxon>Candidatus Brocadiaceae</taxon>
        <taxon>Candidatus Kuenenia</taxon>
    </lineage>
</organism>
<dbReference type="FunFam" id="3.30.565.10:FF:000006">
    <property type="entry name" value="Sensor histidine kinase WalK"/>
    <property type="match status" value="1"/>
</dbReference>
<dbReference type="PRINTS" id="PR00344">
    <property type="entry name" value="BCTRLSENSOR"/>
</dbReference>
<dbReference type="EC" id="2.7.13.3" evidence="2"/>
<dbReference type="InterPro" id="IPR003661">
    <property type="entry name" value="HisK_dim/P_dom"/>
</dbReference>
<evidence type="ECO:0000259" key="7">
    <source>
        <dbReference type="PROSITE" id="PS50109"/>
    </source>
</evidence>
<reference evidence="9 10" key="1">
    <citation type="submission" date="2020-02" db="EMBL/GenBank/DDBJ databases">
        <title>Newly sequenced genome of strain CSTR1 showed variability in Candidatus Kuenenia stuttgartiensis genomes.</title>
        <authorList>
            <person name="Ding C."/>
            <person name="Adrian L."/>
        </authorList>
    </citation>
    <scope>NUCLEOTIDE SEQUENCE [LARGE SCALE GENOMIC DNA]</scope>
    <source>
        <strain evidence="9 10">CSTR1</strain>
    </source>
</reference>
<protein>
    <recommendedName>
        <fullName evidence="2">histidine kinase</fullName>
        <ecNumber evidence="2">2.7.13.3</ecNumber>
    </recommendedName>
</protein>
<dbReference type="Gene3D" id="3.30.565.10">
    <property type="entry name" value="Histidine kinase-like ATPase, C-terminal domain"/>
    <property type="match status" value="1"/>
</dbReference>
<dbReference type="GO" id="GO:0000155">
    <property type="term" value="F:phosphorelay sensor kinase activity"/>
    <property type="evidence" value="ECO:0007669"/>
    <property type="project" value="InterPro"/>
</dbReference>
<dbReference type="InterPro" id="IPR005467">
    <property type="entry name" value="His_kinase_dom"/>
</dbReference>
<comment type="catalytic activity">
    <reaction evidence="1">
        <text>ATP + protein L-histidine = ADP + protein N-phospho-L-histidine.</text>
        <dbReference type="EC" id="2.7.13.3"/>
    </reaction>
</comment>
<dbReference type="CDD" id="cd00082">
    <property type="entry name" value="HisKA"/>
    <property type="match status" value="1"/>
</dbReference>
<dbReference type="Pfam" id="PF02518">
    <property type="entry name" value="HATPase_c"/>
    <property type="match status" value="1"/>
</dbReference>
<evidence type="ECO:0000256" key="2">
    <source>
        <dbReference type="ARBA" id="ARBA00012438"/>
    </source>
</evidence>
<keyword evidence="3 6" id="KW-0597">Phosphoprotein</keyword>
<dbReference type="InterPro" id="IPR011006">
    <property type="entry name" value="CheY-like_superfamily"/>
</dbReference>
<dbReference type="PANTHER" id="PTHR43547">
    <property type="entry name" value="TWO-COMPONENT HISTIDINE KINASE"/>
    <property type="match status" value="1"/>
</dbReference>
<feature type="modified residue" description="4-aspartylphosphate" evidence="6">
    <location>
        <position position="186"/>
    </location>
</feature>
<dbReference type="Gene3D" id="3.30.450.20">
    <property type="entry name" value="PAS domain"/>
    <property type="match status" value="1"/>
</dbReference>
<accession>A0A6G7GRI5</accession>
<dbReference type="InterPro" id="IPR001789">
    <property type="entry name" value="Sig_transdc_resp-reg_receiver"/>
</dbReference>
<dbReference type="InterPro" id="IPR003594">
    <property type="entry name" value="HATPase_dom"/>
</dbReference>
<dbReference type="AlphaFoldDB" id="A0A6G7GRI5"/>
<dbReference type="SMART" id="SM00387">
    <property type="entry name" value="HATPase_c"/>
    <property type="match status" value="1"/>
</dbReference>
<evidence type="ECO:0000259" key="8">
    <source>
        <dbReference type="PROSITE" id="PS50110"/>
    </source>
</evidence>
<evidence type="ECO:0000256" key="4">
    <source>
        <dbReference type="ARBA" id="ARBA00022679"/>
    </source>
</evidence>
<name>A0A6G7GRI5_KUEST</name>
<feature type="domain" description="Response regulatory" evidence="8">
    <location>
        <begin position="4"/>
        <end position="124"/>
    </location>
</feature>
<dbReference type="Pfam" id="PF00512">
    <property type="entry name" value="HisKA"/>
    <property type="match status" value="1"/>
</dbReference>
<sequence length="637" mass="71444">MNGTLLFASNKLDKYEHIICYLKQHGFVNIITVLNGEDALKHLNTQPPLFAFLDTELPILDGFQVCKLMKSSLLANCNNVPVILVTDSQKNCMISLLANCVGAYLSIHPSFALEDLLYLLQNKPESTPANITANRIKILIAASEQSFTQMLETYLLGEGYDVIIAGNGQDAIHQLKNEKLSIMFLDDHLPESDVSEIIRKSKESIHEIFITIIVTQGSELRAIELMKAGANDYIIKPADEKAIPTAFADTLIKYHLNLCNHRMDVEELKLLSLIDGIVDGIVFMDMYGKINTVNKAANAILSQLNLVRNSDGSIIRINTIDIKDIYRTLFEEKQLSVSYEITINDDFEKHFNVIASSVNQFIDENIHVIGDRRKRKRLARSFIGNNIGIVIVLRDVTREHQLTNQVVQSERLFAVSNLVAGAAHELNNPLAGIQLCTELVLNDPATSEKSLKYLQRIQKETEQIQDVVKSLLTFTGNYTLSKEQININEIIEVIIKQKIYQFDHANIKIIILPGDVLPFVFVDKYQIRRVLLNIIENACAAMEVSAYDKCLTIKTEAQNNVVKTYISDTGPGIPKENLSKIFEPFYTNRANKKKKGTGLGLSIAHSIIKQHNGKIYVQSEVGKGTTFVIELPAMESL</sequence>
<keyword evidence="5 9" id="KW-0418">Kinase</keyword>
<dbReference type="EMBL" id="CP049055">
    <property type="protein sequence ID" value="QII11807.1"/>
    <property type="molecule type" value="Genomic_DNA"/>
</dbReference>
<gene>
    <name evidence="9" type="ORF">KsCSTR_24280</name>
</gene>